<evidence type="ECO:0000313" key="2">
    <source>
        <dbReference type="EMBL" id="PQQ15433.1"/>
    </source>
</evidence>
<proteinExistence type="predicted"/>
<dbReference type="SUPFAM" id="SSF82549">
    <property type="entry name" value="DAK1/DegV-like"/>
    <property type="match status" value="1"/>
</dbReference>
<keyword evidence="2" id="KW-0418">Kinase</keyword>
<sequence length="254" mass="26399">MAFHAKKLINDPNDVVTEFIEGLVETYPGLQYLDGFPQVKVVLRADVSGGTYDKVAVISGGGSGHEPAHAGFVGEGMLTAAICGDVFASPPVDSVLAGIRAVTGPMGCLLIVKNYTGDRLNFGLAAEEAKSEGYKVETVIVGDDCALPPPRGIAGRREARRASEMVGTMGVALSVCTLPGRVTPDRVGPGKMELGLGIHGEPGAAVADLQPVDVIVSHVLKQILSPETNYVPITRGSRVVLMVNGLGATPVMEL</sequence>
<organism evidence="2 3">
    <name type="scientific">Prunus yedoensis var. nudiflora</name>
    <dbReference type="NCBI Taxonomy" id="2094558"/>
    <lineage>
        <taxon>Eukaryota</taxon>
        <taxon>Viridiplantae</taxon>
        <taxon>Streptophyta</taxon>
        <taxon>Embryophyta</taxon>
        <taxon>Tracheophyta</taxon>
        <taxon>Spermatophyta</taxon>
        <taxon>Magnoliopsida</taxon>
        <taxon>eudicotyledons</taxon>
        <taxon>Gunneridae</taxon>
        <taxon>Pentapetalae</taxon>
        <taxon>rosids</taxon>
        <taxon>fabids</taxon>
        <taxon>Rosales</taxon>
        <taxon>Rosaceae</taxon>
        <taxon>Amygdaloideae</taxon>
        <taxon>Amygdaleae</taxon>
        <taxon>Prunus</taxon>
    </lineage>
</organism>
<dbReference type="InterPro" id="IPR050861">
    <property type="entry name" value="Dihydroxyacetone_Kinase"/>
</dbReference>
<dbReference type="AlphaFoldDB" id="A0A314ZAD3"/>
<dbReference type="OrthoDB" id="1724672at2759"/>
<dbReference type="STRING" id="2094558.A0A314ZAD3"/>
<dbReference type="Pfam" id="PF02733">
    <property type="entry name" value="Dak1"/>
    <property type="match status" value="2"/>
</dbReference>
<keyword evidence="3" id="KW-1185">Reference proteome</keyword>
<dbReference type="GO" id="GO:0005829">
    <property type="term" value="C:cytosol"/>
    <property type="evidence" value="ECO:0007669"/>
    <property type="project" value="TreeGrafter"/>
</dbReference>
<comment type="caution">
    <text evidence="2">The sequence shown here is derived from an EMBL/GenBank/DDBJ whole genome shotgun (WGS) entry which is preliminary data.</text>
</comment>
<gene>
    <name evidence="2" type="ORF">Pyn_28826</name>
</gene>
<dbReference type="Gene3D" id="3.40.50.10440">
    <property type="entry name" value="Dihydroxyacetone kinase, domain 1"/>
    <property type="match status" value="1"/>
</dbReference>
<evidence type="ECO:0000313" key="3">
    <source>
        <dbReference type="Proteomes" id="UP000250321"/>
    </source>
</evidence>
<dbReference type="EMBL" id="PJQY01000227">
    <property type="protein sequence ID" value="PQQ15433.1"/>
    <property type="molecule type" value="Genomic_DNA"/>
</dbReference>
<dbReference type="InterPro" id="IPR004006">
    <property type="entry name" value="DhaK_dom"/>
</dbReference>
<dbReference type="PANTHER" id="PTHR28629">
    <property type="entry name" value="TRIOKINASE/FMN CYCLASE"/>
    <property type="match status" value="1"/>
</dbReference>
<dbReference type="GO" id="GO:0004371">
    <property type="term" value="F:glycerone kinase activity"/>
    <property type="evidence" value="ECO:0007669"/>
    <property type="project" value="InterPro"/>
</dbReference>
<accession>A0A314ZAD3</accession>
<dbReference type="Proteomes" id="UP000250321">
    <property type="component" value="Unassembled WGS sequence"/>
</dbReference>
<feature type="domain" description="DhaK" evidence="1">
    <location>
        <begin position="11"/>
        <end position="254"/>
    </location>
</feature>
<dbReference type="FunFam" id="3.40.50.10440:FF:000001">
    <property type="entry name" value="Dihydroxyacetone kinase, DhaK subunit"/>
    <property type="match status" value="1"/>
</dbReference>
<dbReference type="GO" id="GO:0019563">
    <property type="term" value="P:glycerol catabolic process"/>
    <property type="evidence" value="ECO:0007669"/>
    <property type="project" value="TreeGrafter"/>
</dbReference>
<reference evidence="2 3" key="1">
    <citation type="submission" date="2018-02" db="EMBL/GenBank/DDBJ databases">
        <title>Draft genome of wild Prunus yedoensis var. nudiflora.</title>
        <authorList>
            <person name="Baek S."/>
            <person name="Kim J.-H."/>
            <person name="Choi K."/>
            <person name="Kim G.-B."/>
            <person name="Cho A."/>
            <person name="Jang H."/>
            <person name="Shin C.-H."/>
            <person name="Yu H.-J."/>
            <person name="Mun J.-H."/>
        </authorList>
    </citation>
    <scope>NUCLEOTIDE SEQUENCE [LARGE SCALE GENOMIC DNA]</scope>
    <source>
        <strain evidence="3">cv. Jeju island</strain>
        <tissue evidence="2">Leaf</tissue>
    </source>
</reference>
<dbReference type="PROSITE" id="PS51481">
    <property type="entry name" value="DHAK"/>
    <property type="match status" value="1"/>
</dbReference>
<evidence type="ECO:0000259" key="1">
    <source>
        <dbReference type="PROSITE" id="PS51481"/>
    </source>
</evidence>
<name>A0A314ZAD3_PRUYE</name>
<dbReference type="PANTHER" id="PTHR28629:SF4">
    <property type="entry name" value="TRIOKINASE_FMN CYCLASE"/>
    <property type="match status" value="1"/>
</dbReference>
<protein>
    <submittedName>
        <fullName evidence="2">Putative 3 4-dihydroxy-2-butanone kinase</fullName>
    </submittedName>
</protein>
<dbReference type="Gene3D" id="3.30.1180.20">
    <property type="entry name" value="Dihydroxyacetone kinase, domain 2"/>
    <property type="match status" value="1"/>
</dbReference>
<keyword evidence="2" id="KW-0808">Transferase</keyword>